<dbReference type="InterPro" id="IPR000330">
    <property type="entry name" value="SNF2_N"/>
</dbReference>
<dbReference type="CDD" id="cd18008">
    <property type="entry name" value="DEXDc_SHPRH-like"/>
    <property type="match status" value="1"/>
</dbReference>
<dbReference type="PANTHER" id="PTHR45626">
    <property type="entry name" value="TRANSCRIPTION TERMINATION FACTOR 2-RELATED"/>
    <property type="match status" value="1"/>
</dbReference>
<evidence type="ECO:0000256" key="4">
    <source>
        <dbReference type="SAM" id="MobiDB-lite"/>
    </source>
</evidence>
<dbReference type="EMBL" id="JAQJAN010000020">
    <property type="protein sequence ID" value="KAJ5704063.1"/>
    <property type="molecule type" value="Genomic_DNA"/>
</dbReference>
<accession>A0AAD6MR15</accession>
<evidence type="ECO:0000259" key="6">
    <source>
        <dbReference type="PROSITE" id="PS51194"/>
    </source>
</evidence>
<dbReference type="InterPro" id="IPR027417">
    <property type="entry name" value="P-loop_NTPase"/>
</dbReference>
<feature type="domain" description="Helicase C-terminal" evidence="6">
    <location>
        <begin position="729"/>
        <end position="896"/>
    </location>
</feature>
<name>A0AAD6MR15_9EURO</name>
<feature type="compositionally biased region" description="Acidic residues" evidence="4">
    <location>
        <begin position="32"/>
        <end position="46"/>
    </location>
</feature>
<dbReference type="SMART" id="SM00490">
    <property type="entry name" value="HELICc"/>
    <property type="match status" value="1"/>
</dbReference>
<dbReference type="SUPFAM" id="SSF52540">
    <property type="entry name" value="P-loop containing nucleoside triphosphate hydrolases"/>
    <property type="match status" value="2"/>
</dbReference>
<dbReference type="GO" id="GO:0016787">
    <property type="term" value="F:hydrolase activity"/>
    <property type="evidence" value="ECO:0007669"/>
    <property type="project" value="UniProtKB-KW"/>
</dbReference>
<feature type="region of interest" description="Disordered" evidence="4">
    <location>
        <begin position="91"/>
        <end position="124"/>
    </location>
</feature>
<protein>
    <submittedName>
        <fullName evidence="7">Uncharacterized protein</fullName>
    </submittedName>
</protein>
<dbReference type="Pfam" id="PF00176">
    <property type="entry name" value="SNF2-rel_dom"/>
    <property type="match status" value="1"/>
</dbReference>
<gene>
    <name evidence="7" type="ORF">N7493_011201</name>
</gene>
<organism evidence="7 8">
    <name type="scientific">Penicillium malachiteum</name>
    <dbReference type="NCBI Taxonomy" id="1324776"/>
    <lineage>
        <taxon>Eukaryota</taxon>
        <taxon>Fungi</taxon>
        <taxon>Dikarya</taxon>
        <taxon>Ascomycota</taxon>
        <taxon>Pezizomycotina</taxon>
        <taxon>Eurotiomycetes</taxon>
        <taxon>Eurotiomycetidae</taxon>
        <taxon>Eurotiales</taxon>
        <taxon>Aspergillaceae</taxon>
        <taxon>Penicillium</taxon>
    </lineage>
</organism>
<feature type="compositionally biased region" description="Polar residues" evidence="4">
    <location>
        <begin position="91"/>
        <end position="123"/>
    </location>
</feature>
<keyword evidence="8" id="KW-1185">Reference proteome</keyword>
<feature type="domain" description="Helicase ATP-binding" evidence="5">
    <location>
        <begin position="351"/>
        <end position="542"/>
    </location>
</feature>
<dbReference type="InterPro" id="IPR049730">
    <property type="entry name" value="SNF2/RAD54-like_C"/>
</dbReference>
<keyword evidence="3" id="KW-0067">ATP-binding</keyword>
<reference evidence="7" key="2">
    <citation type="submission" date="2023-01" db="EMBL/GenBank/DDBJ databases">
        <authorList>
            <person name="Petersen C."/>
        </authorList>
    </citation>
    <scope>NUCLEOTIDE SEQUENCE</scope>
    <source>
        <strain evidence="7">IBT 17514</strain>
    </source>
</reference>
<dbReference type="InterPro" id="IPR050628">
    <property type="entry name" value="SNF2_RAD54_helicase_TF"/>
</dbReference>
<dbReference type="PANTHER" id="PTHR45626:SF22">
    <property type="entry name" value="DNA REPAIR PROTEIN RAD5"/>
    <property type="match status" value="1"/>
</dbReference>
<dbReference type="Gene3D" id="3.40.50.10810">
    <property type="entry name" value="Tandem AAA-ATPase domain"/>
    <property type="match status" value="1"/>
</dbReference>
<evidence type="ECO:0000313" key="7">
    <source>
        <dbReference type="EMBL" id="KAJ5704063.1"/>
    </source>
</evidence>
<dbReference type="CDD" id="cd18793">
    <property type="entry name" value="SF2_C_SNF"/>
    <property type="match status" value="1"/>
</dbReference>
<dbReference type="PROSITE" id="PS51192">
    <property type="entry name" value="HELICASE_ATP_BIND_1"/>
    <property type="match status" value="1"/>
</dbReference>
<dbReference type="SMART" id="SM00487">
    <property type="entry name" value="DEXDc"/>
    <property type="match status" value="1"/>
</dbReference>
<evidence type="ECO:0000256" key="3">
    <source>
        <dbReference type="ARBA" id="ARBA00022840"/>
    </source>
</evidence>
<dbReference type="AlphaFoldDB" id="A0AAD6MR15"/>
<dbReference type="InterPro" id="IPR001650">
    <property type="entry name" value="Helicase_C-like"/>
</dbReference>
<keyword evidence="1" id="KW-0547">Nucleotide-binding</keyword>
<reference evidence="7" key="1">
    <citation type="journal article" date="2023" name="IMA Fungus">
        <title>Comparative genomic study of the Penicillium genus elucidates a diverse pangenome and 15 lateral gene transfer events.</title>
        <authorList>
            <person name="Petersen C."/>
            <person name="Sorensen T."/>
            <person name="Nielsen M.R."/>
            <person name="Sondergaard T.E."/>
            <person name="Sorensen J.L."/>
            <person name="Fitzpatrick D.A."/>
            <person name="Frisvad J.C."/>
            <person name="Nielsen K.L."/>
        </authorList>
    </citation>
    <scope>NUCLEOTIDE SEQUENCE</scope>
    <source>
        <strain evidence="7">IBT 17514</strain>
    </source>
</reference>
<dbReference type="Proteomes" id="UP001215712">
    <property type="component" value="Unassembled WGS sequence"/>
</dbReference>
<sequence>MESAWSFTESDDSDIVQFISRKRRKLSRTPEWEVDEGTMDVDEEGESGSFVSEVTHNSPTPQTQTHITCGDGLFSCSDSLALGDDLFDTQAESSNSRSARPNQNVTDEAAFTSETLSPSSSEAPHTETDQVICFGMDGDIFDVLYSPSNTLLLKKQDKTAIGRVANPDVLRLFAGLHDDPGIKLQLYILGKVGPVAPRRRSKQAVLNVIVYGSMELFEDVGDFFQSNGFYLQKPRGCDRNVRYHNPHCISGLDSDTPWTFDLDLVPELYGHFITPYDVLAGLETDESLPEAEDYKEIKTPLYKHQRQALSFMRRRENGWLLHTPMSDVWSEHKLASGKVEYVNNITNDRQRIAPPMFRGGILADDMGLGKTLTMIALIASDRSKRPNGRFNHGRLLPQNCKPTNATLIVVPSSLLQQWQTQLQDHVNREVCWTIHHGQNKLHSRNQIDQYKIILTSYQTLASEYRTQKSNPRGHTTAAQSIILTSFWHRIVLDEAHSIRNPRAIRTGAVLSLEGSSRWAITGTPIQNSLSDFASLVEFLRAHPYCKPKVFKADIVDVWKQENEKVALERVTRLFKFISIRRTKNILNLPEKKDLVYTLQFSDFEMRTYRSLESPIMQMIERELESGEPDSKQYGDALVRINKLRQFCNMGLSAQKPNIGHDMKQLSDLGAWSSGNARIIFEDLLSSGQIECSICDTDIQWTANSDCSFGDCVSLSPKEESDENYATNLGFSTKVLSLKRELQRHTAEKCVVFSSWTSTLDVIACMLDKSAVKYVRIDGRVSIKNRARALKAYQHDRSIQVMLLSIACGAEGLNLTAASRVYLMEPQWNPNLEAQALARVYRLGQTKPVTTTRFIIKDSIESHVINVQDQKKHLGDLLLSQQKGSSANTRIRFQHLRRLLR</sequence>
<feature type="region of interest" description="Disordered" evidence="4">
    <location>
        <begin position="24"/>
        <end position="63"/>
    </location>
</feature>
<dbReference type="InterPro" id="IPR014001">
    <property type="entry name" value="Helicase_ATP-bd"/>
</dbReference>
<keyword evidence="2" id="KW-0378">Hydrolase</keyword>
<comment type="caution">
    <text evidence="7">The sequence shown here is derived from an EMBL/GenBank/DDBJ whole genome shotgun (WGS) entry which is preliminary data.</text>
</comment>
<dbReference type="GO" id="GO:0008094">
    <property type="term" value="F:ATP-dependent activity, acting on DNA"/>
    <property type="evidence" value="ECO:0007669"/>
    <property type="project" value="TreeGrafter"/>
</dbReference>
<proteinExistence type="predicted"/>
<dbReference type="Gene3D" id="3.40.50.300">
    <property type="entry name" value="P-loop containing nucleotide triphosphate hydrolases"/>
    <property type="match status" value="1"/>
</dbReference>
<evidence type="ECO:0000259" key="5">
    <source>
        <dbReference type="PROSITE" id="PS51192"/>
    </source>
</evidence>
<evidence type="ECO:0000256" key="1">
    <source>
        <dbReference type="ARBA" id="ARBA00022741"/>
    </source>
</evidence>
<evidence type="ECO:0000256" key="2">
    <source>
        <dbReference type="ARBA" id="ARBA00022801"/>
    </source>
</evidence>
<dbReference type="PROSITE" id="PS51194">
    <property type="entry name" value="HELICASE_CTER"/>
    <property type="match status" value="1"/>
</dbReference>
<dbReference type="GO" id="GO:0005524">
    <property type="term" value="F:ATP binding"/>
    <property type="evidence" value="ECO:0007669"/>
    <property type="project" value="UniProtKB-KW"/>
</dbReference>
<dbReference type="InterPro" id="IPR038718">
    <property type="entry name" value="SNF2-like_sf"/>
</dbReference>
<dbReference type="Pfam" id="PF00271">
    <property type="entry name" value="Helicase_C"/>
    <property type="match status" value="1"/>
</dbReference>
<dbReference type="GO" id="GO:0005634">
    <property type="term" value="C:nucleus"/>
    <property type="evidence" value="ECO:0007669"/>
    <property type="project" value="TreeGrafter"/>
</dbReference>
<evidence type="ECO:0000313" key="8">
    <source>
        <dbReference type="Proteomes" id="UP001215712"/>
    </source>
</evidence>
<dbReference type="GO" id="GO:0006281">
    <property type="term" value="P:DNA repair"/>
    <property type="evidence" value="ECO:0007669"/>
    <property type="project" value="TreeGrafter"/>
</dbReference>